<accession>A0A517NVZ2</accession>
<proteinExistence type="predicted"/>
<dbReference type="EMBL" id="CP036526">
    <property type="protein sequence ID" value="QDT11297.1"/>
    <property type="molecule type" value="Genomic_DNA"/>
</dbReference>
<name>A0A517NVZ2_9BACT</name>
<evidence type="ECO:0000313" key="2">
    <source>
        <dbReference type="Proteomes" id="UP000319817"/>
    </source>
</evidence>
<dbReference type="AlphaFoldDB" id="A0A517NVZ2"/>
<dbReference type="RefSeq" id="WP_145419159.1">
    <property type="nucleotide sequence ID" value="NZ_CP036526.1"/>
</dbReference>
<protein>
    <submittedName>
        <fullName evidence="1">Uncharacterized protein</fullName>
    </submittedName>
</protein>
<keyword evidence="2" id="KW-1185">Reference proteome</keyword>
<sequence>MSEEQTDAADQPAAEPDLNKLVADHERVLAENAALKAELASSQDITATVTATVRDAIANPPQPLFNPKTMTTEEYIANKDAVRKQMGFQRRSNGQLTSNQ</sequence>
<reference evidence="1 2" key="1">
    <citation type="submission" date="2019-02" db="EMBL/GenBank/DDBJ databases">
        <title>Deep-cultivation of Planctomycetes and their phenomic and genomic characterization uncovers novel biology.</title>
        <authorList>
            <person name="Wiegand S."/>
            <person name="Jogler M."/>
            <person name="Boedeker C."/>
            <person name="Pinto D."/>
            <person name="Vollmers J."/>
            <person name="Rivas-Marin E."/>
            <person name="Kohn T."/>
            <person name="Peeters S.H."/>
            <person name="Heuer A."/>
            <person name="Rast P."/>
            <person name="Oberbeckmann S."/>
            <person name="Bunk B."/>
            <person name="Jeske O."/>
            <person name="Meyerdierks A."/>
            <person name="Storesund J.E."/>
            <person name="Kallscheuer N."/>
            <person name="Luecker S."/>
            <person name="Lage O.M."/>
            <person name="Pohl T."/>
            <person name="Merkel B.J."/>
            <person name="Hornburger P."/>
            <person name="Mueller R.-W."/>
            <person name="Bruemmer F."/>
            <person name="Labrenz M."/>
            <person name="Spormann A.M."/>
            <person name="Op den Camp H."/>
            <person name="Overmann J."/>
            <person name="Amann R."/>
            <person name="Jetten M.S.M."/>
            <person name="Mascher T."/>
            <person name="Medema M.H."/>
            <person name="Devos D.P."/>
            <person name="Kaster A.-K."/>
            <person name="Ovreas L."/>
            <person name="Rohde M."/>
            <person name="Galperin M.Y."/>
            <person name="Jogler C."/>
        </authorList>
    </citation>
    <scope>NUCLEOTIDE SEQUENCE [LARGE SCALE GENOMIC DNA]</scope>
    <source>
        <strain evidence="1 2">K23_9</strain>
    </source>
</reference>
<gene>
    <name evidence="1" type="ORF">K239x_32920</name>
</gene>
<organism evidence="1 2">
    <name type="scientific">Stieleria marina</name>
    <dbReference type="NCBI Taxonomy" id="1930275"/>
    <lineage>
        <taxon>Bacteria</taxon>
        <taxon>Pseudomonadati</taxon>
        <taxon>Planctomycetota</taxon>
        <taxon>Planctomycetia</taxon>
        <taxon>Pirellulales</taxon>
        <taxon>Pirellulaceae</taxon>
        <taxon>Stieleria</taxon>
    </lineage>
</organism>
<evidence type="ECO:0000313" key="1">
    <source>
        <dbReference type="EMBL" id="QDT11297.1"/>
    </source>
</evidence>
<dbReference type="Proteomes" id="UP000319817">
    <property type="component" value="Chromosome"/>
</dbReference>